<accession>A0A495MHV7</accession>
<evidence type="ECO:0000313" key="4">
    <source>
        <dbReference type="Proteomes" id="UP000277579"/>
    </source>
</evidence>
<dbReference type="RefSeq" id="WP_121374942.1">
    <property type="nucleotide sequence ID" value="NZ_RBLC01000001.1"/>
</dbReference>
<proteinExistence type="predicted"/>
<keyword evidence="4" id="KW-1185">Reference proteome</keyword>
<evidence type="ECO:0000256" key="2">
    <source>
        <dbReference type="SAM" id="Phobius"/>
    </source>
</evidence>
<dbReference type="Gene3D" id="1.25.40.10">
    <property type="entry name" value="Tetratricopeptide repeat domain"/>
    <property type="match status" value="1"/>
</dbReference>
<dbReference type="Pfam" id="PF13181">
    <property type="entry name" value="TPR_8"/>
    <property type="match status" value="1"/>
</dbReference>
<dbReference type="SMART" id="SM00028">
    <property type="entry name" value="TPR"/>
    <property type="match status" value="2"/>
</dbReference>
<dbReference type="Proteomes" id="UP000277579">
    <property type="component" value="Unassembled WGS sequence"/>
</dbReference>
<gene>
    <name evidence="3" type="ORF">CLV94_0589</name>
</gene>
<comment type="caution">
    <text evidence="3">The sequence shown here is derived from an EMBL/GenBank/DDBJ whole genome shotgun (WGS) entry which is preliminary data.</text>
</comment>
<keyword evidence="2" id="KW-1133">Transmembrane helix</keyword>
<evidence type="ECO:0000313" key="3">
    <source>
        <dbReference type="EMBL" id="RKS25554.1"/>
    </source>
</evidence>
<protein>
    <submittedName>
        <fullName evidence="3">Tetratricopeptide repeat protein</fullName>
    </submittedName>
</protein>
<dbReference type="InterPro" id="IPR011990">
    <property type="entry name" value="TPR-like_helical_dom_sf"/>
</dbReference>
<keyword evidence="2" id="KW-0472">Membrane</keyword>
<keyword evidence="2" id="KW-0812">Transmembrane</keyword>
<dbReference type="EMBL" id="RBLC01000001">
    <property type="protein sequence ID" value="RKS25554.1"/>
    <property type="molecule type" value="Genomic_DNA"/>
</dbReference>
<feature type="region of interest" description="Disordered" evidence="1">
    <location>
        <begin position="1"/>
        <end position="27"/>
    </location>
</feature>
<name>A0A495MHV7_9FLAO</name>
<sequence>MATYNKRGYKAPKPKEENEFEPDPIDAISEKDSTTAGVFNSLDEGASRTEEWVAKNQKGIFIVIGAVALLAAGYLLYKKFIVEPKEEEATNVMFQAQKHFQEATDSQDPKVSDSLYALSLKVSEGQPGFIQIAEDYSGTDAANLANYYAGMAYLNTKKYKEAIDYLEKFSSDDMILSVVAKGAIGDAFSQLNQPKEALEYYIKASEMNQNDVTTPRFLLKAGQTALVLKQKEAALKYFTEIKEKYETAPEAMNIDAMIGLAQ</sequence>
<evidence type="ECO:0000256" key="1">
    <source>
        <dbReference type="SAM" id="MobiDB-lite"/>
    </source>
</evidence>
<dbReference type="OrthoDB" id="9808622at2"/>
<reference evidence="3 4" key="1">
    <citation type="submission" date="2018-10" db="EMBL/GenBank/DDBJ databases">
        <title>Genomic Encyclopedia of Archaeal and Bacterial Type Strains, Phase II (KMG-II): from individual species to whole genera.</title>
        <authorList>
            <person name="Goeker M."/>
        </authorList>
    </citation>
    <scope>NUCLEOTIDE SEQUENCE [LARGE SCALE GENOMIC DNA]</scope>
    <source>
        <strain evidence="3 4">DSM 29537</strain>
    </source>
</reference>
<dbReference type="AlphaFoldDB" id="A0A495MHV7"/>
<dbReference type="Pfam" id="PF13432">
    <property type="entry name" value="TPR_16"/>
    <property type="match status" value="1"/>
</dbReference>
<dbReference type="InterPro" id="IPR019734">
    <property type="entry name" value="TPR_rpt"/>
</dbReference>
<feature type="transmembrane region" description="Helical" evidence="2">
    <location>
        <begin position="59"/>
        <end position="77"/>
    </location>
</feature>
<dbReference type="SUPFAM" id="SSF48452">
    <property type="entry name" value="TPR-like"/>
    <property type="match status" value="1"/>
</dbReference>
<organism evidence="3 4">
    <name type="scientific">Flavobacterium endophyticum</name>
    <dbReference type="NCBI Taxonomy" id="1540163"/>
    <lineage>
        <taxon>Bacteria</taxon>
        <taxon>Pseudomonadati</taxon>
        <taxon>Bacteroidota</taxon>
        <taxon>Flavobacteriia</taxon>
        <taxon>Flavobacteriales</taxon>
        <taxon>Flavobacteriaceae</taxon>
        <taxon>Flavobacterium</taxon>
    </lineage>
</organism>